<name>A0A914HCN9_GLORO</name>
<proteinExistence type="predicted"/>
<evidence type="ECO:0000313" key="2">
    <source>
        <dbReference type="Proteomes" id="UP000887572"/>
    </source>
</evidence>
<protein>
    <submittedName>
        <fullName evidence="3">Uncharacterized protein</fullName>
    </submittedName>
</protein>
<feature type="compositionally biased region" description="Basic and acidic residues" evidence="1">
    <location>
        <begin position="42"/>
        <end position="52"/>
    </location>
</feature>
<dbReference type="AlphaFoldDB" id="A0A914HCN9"/>
<feature type="region of interest" description="Disordered" evidence="1">
    <location>
        <begin position="35"/>
        <end position="69"/>
    </location>
</feature>
<evidence type="ECO:0000313" key="3">
    <source>
        <dbReference type="WBParaSite" id="Gr19_v10_g15895.t1"/>
    </source>
</evidence>
<dbReference type="WBParaSite" id="Gr19_v10_g15895.t1">
    <property type="protein sequence ID" value="Gr19_v10_g15895.t1"/>
    <property type="gene ID" value="Gr19_v10_g15895"/>
</dbReference>
<evidence type="ECO:0000256" key="1">
    <source>
        <dbReference type="SAM" id="MobiDB-lite"/>
    </source>
</evidence>
<organism evidence="2 3">
    <name type="scientific">Globodera rostochiensis</name>
    <name type="common">Golden nematode worm</name>
    <name type="synonym">Heterodera rostochiensis</name>
    <dbReference type="NCBI Taxonomy" id="31243"/>
    <lineage>
        <taxon>Eukaryota</taxon>
        <taxon>Metazoa</taxon>
        <taxon>Ecdysozoa</taxon>
        <taxon>Nematoda</taxon>
        <taxon>Chromadorea</taxon>
        <taxon>Rhabditida</taxon>
        <taxon>Tylenchina</taxon>
        <taxon>Tylenchomorpha</taxon>
        <taxon>Tylenchoidea</taxon>
        <taxon>Heteroderidae</taxon>
        <taxon>Heteroderinae</taxon>
        <taxon>Globodera</taxon>
    </lineage>
</organism>
<accession>A0A914HCN9</accession>
<reference evidence="3" key="1">
    <citation type="submission" date="2022-11" db="UniProtKB">
        <authorList>
            <consortium name="WormBaseParasite"/>
        </authorList>
    </citation>
    <scope>IDENTIFICATION</scope>
</reference>
<sequence length="69" mass="7485">MNSQAPPRGLWKSTNISPSLLPFIGSFEEEQDDVGIGVDGLLDEKTSNRETNRGAGMNGWGQRASEHTP</sequence>
<keyword evidence="2" id="KW-1185">Reference proteome</keyword>
<dbReference type="Proteomes" id="UP000887572">
    <property type="component" value="Unplaced"/>
</dbReference>